<evidence type="ECO:0000313" key="1">
    <source>
        <dbReference type="EMBL" id="MDT8900484.1"/>
    </source>
</evidence>
<dbReference type="EMBL" id="JAUOZS010000001">
    <property type="protein sequence ID" value="MDT8900484.1"/>
    <property type="molecule type" value="Genomic_DNA"/>
</dbReference>
<comment type="caution">
    <text evidence="1">The sequence shown here is derived from an EMBL/GenBank/DDBJ whole genome shotgun (WGS) entry which is preliminary data.</text>
</comment>
<reference evidence="1 2" key="1">
    <citation type="submission" date="2023-07" db="EMBL/GenBank/DDBJ databases">
        <title>The novel representative of Negativicutes class, Anaeroselena agilis gen. nov. sp. nov.</title>
        <authorList>
            <person name="Prokofeva M.I."/>
            <person name="Elcheninov A.G."/>
            <person name="Klyukina A."/>
            <person name="Kublanov I.V."/>
            <person name="Frolov E.N."/>
            <person name="Podosokorskaya O.A."/>
        </authorList>
    </citation>
    <scope>NUCLEOTIDE SEQUENCE [LARGE SCALE GENOMIC DNA]</scope>
    <source>
        <strain evidence="1 2">4137-cl</strain>
    </source>
</reference>
<name>A0ABU3NUI8_9FIRM</name>
<protein>
    <submittedName>
        <fullName evidence="1">Uncharacterized protein</fullName>
    </submittedName>
</protein>
<proteinExistence type="predicted"/>
<evidence type="ECO:0000313" key="2">
    <source>
        <dbReference type="Proteomes" id="UP001254848"/>
    </source>
</evidence>
<dbReference type="Proteomes" id="UP001254848">
    <property type="component" value="Unassembled WGS sequence"/>
</dbReference>
<organism evidence="1 2">
    <name type="scientific">Anaeroselena agilis</name>
    <dbReference type="NCBI Taxonomy" id="3063788"/>
    <lineage>
        <taxon>Bacteria</taxon>
        <taxon>Bacillati</taxon>
        <taxon>Bacillota</taxon>
        <taxon>Negativicutes</taxon>
        <taxon>Acetonemataceae</taxon>
        <taxon>Anaeroselena</taxon>
    </lineage>
</organism>
<dbReference type="RefSeq" id="WP_413779027.1">
    <property type="nucleotide sequence ID" value="NZ_JAUOZS010000001.1"/>
</dbReference>
<keyword evidence="2" id="KW-1185">Reference proteome</keyword>
<accession>A0ABU3NUI8</accession>
<sequence>MKKNRDRRPMTVDADHLRRLHLEASEQLDLLRTALEAAGQASGTARDTLDDMAVDHWNGYLDVLHMITLHDDQMAAVLSKHGMSLRDSDSTETGPENYGSRLPLLPILSALNRRHRRFADVYGWRGHPMGDYLRESMTAEREHMAELIALIQDIL</sequence>
<gene>
    <name evidence="1" type="ORF">Q4T40_04435</name>
</gene>